<dbReference type="GO" id="GO:0006310">
    <property type="term" value="P:DNA recombination"/>
    <property type="evidence" value="ECO:0007669"/>
    <property type="project" value="UniProtKB-KW"/>
</dbReference>
<dbReference type="PANTHER" id="PTHR45900">
    <property type="entry name" value="RECA"/>
    <property type="match status" value="1"/>
</dbReference>
<dbReference type="Gene3D" id="3.40.50.300">
    <property type="entry name" value="P-loop containing nucleotide triphosphate hydrolases"/>
    <property type="match status" value="1"/>
</dbReference>
<organism evidence="7">
    <name type="scientific">marine sediment metagenome</name>
    <dbReference type="NCBI Taxonomy" id="412755"/>
    <lineage>
        <taxon>unclassified sequences</taxon>
        <taxon>metagenomes</taxon>
        <taxon>ecological metagenomes</taxon>
    </lineage>
</organism>
<dbReference type="AlphaFoldDB" id="A0A0F9JE90"/>
<comment type="similarity">
    <text evidence="1">Belongs to the RecA family.</text>
</comment>
<dbReference type="SUPFAM" id="SSF52540">
    <property type="entry name" value="P-loop containing nucleoside triphosphate hydrolases"/>
    <property type="match status" value="1"/>
</dbReference>
<evidence type="ECO:0000259" key="6">
    <source>
        <dbReference type="PROSITE" id="PS50163"/>
    </source>
</evidence>
<reference evidence="7" key="1">
    <citation type="journal article" date="2015" name="Nature">
        <title>Complex archaea that bridge the gap between prokaryotes and eukaryotes.</title>
        <authorList>
            <person name="Spang A."/>
            <person name="Saw J.H."/>
            <person name="Jorgensen S.L."/>
            <person name="Zaremba-Niedzwiedzka K."/>
            <person name="Martijn J."/>
            <person name="Lind A.E."/>
            <person name="van Eijk R."/>
            <person name="Schleper C."/>
            <person name="Guy L."/>
            <person name="Ettema T.J."/>
        </authorList>
    </citation>
    <scope>NUCLEOTIDE SEQUENCE</scope>
</reference>
<dbReference type="InterPro" id="IPR020588">
    <property type="entry name" value="RecA_ATP-bd"/>
</dbReference>
<protein>
    <recommendedName>
        <fullName evidence="8">RecA family profile 1 domain-containing protein</fullName>
    </recommendedName>
</protein>
<keyword evidence="2" id="KW-0547">Nucleotide-binding</keyword>
<keyword evidence="4" id="KW-0233">DNA recombination</keyword>
<proteinExistence type="inferred from homology"/>
<dbReference type="InterPro" id="IPR049428">
    <property type="entry name" value="RecA-like_N"/>
</dbReference>
<evidence type="ECO:0000256" key="1">
    <source>
        <dbReference type="ARBA" id="ARBA00009391"/>
    </source>
</evidence>
<dbReference type="PANTHER" id="PTHR45900:SF1">
    <property type="entry name" value="MITOCHONDRIAL DNA REPAIR PROTEIN RECA HOMOLOG-RELATED"/>
    <property type="match status" value="1"/>
</dbReference>
<evidence type="ECO:0008006" key="8">
    <source>
        <dbReference type="Google" id="ProtNLM"/>
    </source>
</evidence>
<dbReference type="InterPro" id="IPR027417">
    <property type="entry name" value="P-loop_NTPase"/>
</dbReference>
<gene>
    <name evidence="7" type="ORF">LCGC14_1466310</name>
</gene>
<evidence type="ECO:0000256" key="4">
    <source>
        <dbReference type="ARBA" id="ARBA00023172"/>
    </source>
</evidence>
<feature type="domain" description="RecA family profile 2" evidence="6">
    <location>
        <begin position="198"/>
        <end position="223"/>
    </location>
</feature>
<dbReference type="SMART" id="SM00382">
    <property type="entry name" value="AAA"/>
    <property type="match status" value="1"/>
</dbReference>
<accession>A0A0F9JE90</accession>
<comment type="caution">
    <text evidence="7">The sequence shown here is derived from an EMBL/GenBank/DDBJ whole genome shotgun (WGS) entry which is preliminary data.</text>
</comment>
<dbReference type="EMBL" id="LAZR01010265">
    <property type="protein sequence ID" value="KKM67918.1"/>
    <property type="molecule type" value="Genomic_DNA"/>
</dbReference>
<dbReference type="InterPro" id="IPR013765">
    <property type="entry name" value="DNA_recomb/repair_RecA"/>
</dbReference>
<keyword evidence="3" id="KW-0067">ATP-binding</keyword>
<dbReference type="GO" id="GO:0140664">
    <property type="term" value="F:ATP-dependent DNA damage sensor activity"/>
    <property type="evidence" value="ECO:0007669"/>
    <property type="project" value="InterPro"/>
</dbReference>
<dbReference type="GO" id="GO:0003697">
    <property type="term" value="F:single-stranded DNA binding"/>
    <property type="evidence" value="ECO:0007669"/>
    <property type="project" value="InterPro"/>
</dbReference>
<dbReference type="Pfam" id="PF00154">
    <property type="entry name" value="RecA_N"/>
    <property type="match status" value="1"/>
</dbReference>
<feature type="domain" description="RecA family profile 1" evidence="5">
    <location>
        <begin position="28"/>
        <end position="193"/>
    </location>
</feature>
<evidence type="ECO:0000256" key="3">
    <source>
        <dbReference type="ARBA" id="ARBA00022840"/>
    </source>
</evidence>
<sequence>MSTVGVVLKKARKKHGPTIGGIGVGMPETARLPIGILPFDLASGGGIPLNRLTIVYGPESSGKTNFALAAVAAYQKQFPGKVCVYIDVEQALTSEWATKMGVNVKKLAHIRPTHGEAVVDLVNELLYSDDCGMIVIDSIAAIVTMPELNKDAEDQTPGMQGRIVAKLVRKCTAALGDAQREGRTPTLIWINQTRQRIGMVFGNPETMPGGAGQQFMAALRVRLAGKNIIVKSVSMAMPVIKSTSVVIQKWKQPRCFTHLDCESIYA</sequence>
<name>A0A0F9JE90_9ZZZZ</name>
<evidence type="ECO:0000259" key="5">
    <source>
        <dbReference type="PROSITE" id="PS50162"/>
    </source>
</evidence>
<dbReference type="PROSITE" id="PS50163">
    <property type="entry name" value="RECA_3"/>
    <property type="match status" value="1"/>
</dbReference>
<evidence type="ECO:0000256" key="2">
    <source>
        <dbReference type="ARBA" id="ARBA00022741"/>
    </source>
</evidence>
<dbReference type="GO" id="GO:0005524">
    <property type="term" value="F:ATP binding"/>
    <property type="evidence" value="ECO:0007669"/>
    <property type="project" value="UniProtKB-KW"/>
</dbReference>
<dbReference type="GO" id="GO:0006281">
    <property type="term" value="P:DNA repair"/>
    <property type="evidence" value="ECO:0007669"/>
    <property type="project" value="InterPro"/>
</dbReference>
<dbReference type="InterPro" id="IPR003593">
    <property type="entry name" value="AAA+_ATPase"/>
</dbReference>
<dbReference type="PRINTS" id="PR00142">
    <property type="entry name" value="RECA"/>
</dbReference>
<dbReference type="InterPro" id="IPR020587">
    <property type="entry name" value="RecA_monomer-monomer_interface"/>
</dbReference>
<dbReference type="PROSITE" id="PS50162">
    <property type="entry name" value="RECA_2"/>
    <property type="match status" value="1"/>
</dbReference>
<evidence type="ECO:0000313" key="7">
    <source>
        <dbReference type="EMBL" id="KKM67918.1"/>
    </source>
</evidence>